<keyword evidence="2" id="KW-1133">Transmembrane helix</keyword>
<name>A0AAW3B5G0_9TRYP</name>
<keyword evidence="4" id="KW-1185">Reference proteome</keyword>
<dbReference type="Proteomes" id="UP001501274">
    <property type="component" value="Unassembled WGS sequence"/>
</dbReference>
<dbReference type="PANTHER" id="PTHR13568">
    <property type="entry name" value="FAM11A, B PROTEIN"/>
    <property type="match status" value="1"/>
</dbReference>
<comment type="caution">
    <text evidence="3">The sequence shown here is derived from an EMBL/GenBank/DDBJ whole genome shotgun (WGS) entry which is preliminary data.</text>
</comment>
<dbReference type="AlphaFoldDB" id="A0AAW3B5G0"/>
<organism evidence="3 4">
    <name type="scientific">Leishmania naiffi</name>
    <dbReference type="NCBI Taxonomy" id="5678"/>
    <lineage>
        <taxon>Eukaryota</taxon>
        <taxon>Discoba</taxon>
        <taxon>Euglenozoa</taxon>
        <taxon>Kinetoplastea</taxon>
        <taxon>Metakinetoplastina</taxon>
        <taxon>Trypanosomatida</taxon>
        <taxon>Trypanosomatidae</taxon>
        <taxon>Leishmaniinae</taxon>
        <taxon>Leishmania</taxon>
        <taxon>Leishmania naiffi species complex</taxon>
    </lineage>
</organism>
<feature type="region of interest" description="Disordered" evidence="1">
    <location>
        <begin position="426"/>
        <end position="558"/>
    </location>
</feature>
<proteinExistence type="predicted"/>
<feature type="transmembrane region" description="Helical" evidence="2">
    <location>
        <begin position="197"/>
        <end position="217"/>
    </location>
</feature>
<feature type="region of interest" description="Disordered" evidence="1">
    <location>
        <begin position="381"/>
        <end position="410"/>
    </location>
</feature>
<feature type="transmembrane region" description="Helical" evidence="2">
    <location>
        <begin position="122"/>
        <end position="144"/>
    </location>
</feature>
<evidence type="ECO:0000256" key="2">
    <source>
        <dbReference type="SAM" id="Phobius"/>
    </source>
</evidence>
<feature type="transmembrane region" description="Helical" evidence="2">
    <location>
        <begin position="165"/>
        <end position="185"/>
    </location>
</feature>
<keyword evidence="2 3" id="KW-0812">Transmembrane</keyword>
<evidence type="ECO:0000313" key="3">
    <source>
        <dbReference type="EMBL" id="KAL0516786.1"/>
    </source>
</evidence>
<gene>
    <name evidence="3" type="ORF">Q4I28_008418</name>
</gene>
<feature type="compositionally biased region" description="Acidic residues" evidence="1">
    <location>
        <begin position="444"/>
        <end position="457"/>
    </location>
</feature>
<dbReference type="PANTHER" id="PTHR13568:SF9">
    <property type="entry name" value="TRANSMEMBRANE PROTEIN 203"/>
    <property type="match status" value="1"/>
</dbReference>
<sequence length="636" mass="72439">MDVDRPVHKPNWRLYYLLDLIPPTTSRQVKWNFRKVTLRHHYYQAYLVLYNRSRKYLYDSIGENAYGFISSGTWGPLVPVLGAVGTVVVYSLVLLVEVALLIFFFVFLAVKDDNYISWNWEFILLPLMIFVTIMIAVSVVALAVNVITSRTYEEGMSKMDRLSPVGNLLAAVCYFCIPFVFFTQIRNGAELSGGFYLQYMSMPILGDIFYYATSLIWRWPRRVRLQAEVDNIRPSSVIYYGIFSMAFLNMACGVAQWVLIGLKLDGRLNRSWYIIFIPFCFRAGLRVAEAYLRSLMKYTIGVRMDTGVAFDTVGSFFSNGILLISLYFVAVRLERGREKVRLLHALIPVYSTLAWIFLCLIVTMILELILYRHHSREERRINSQWTPSQDKDDEATKTLGGTDTSDSAPVRFFKTTQRNWDDVDVATTSLTTYPPGLDNQRDSEEYEDFVTDEEEPVFTEAMEQRLQAPSDRHRSDDGEGAYRGETPISNQDGSSGYGGSRRTTSTAQRARDVPQRAAHSASDRDVRDASSRRPTPRRQTPDVYSGMPASAISGEEDYTEVTTYMDERTAGSDTYEDATYSNSYTYTDQTTYFDQGAHYTSENQVESHTRSSSYSSVSSSFSSVTSSAPKNAVTRR</sequence>
<dbReference type="EMBL" id="JBAMZN010000037">
    <property type="protein sequence ID" value="KAL0516786.1"/>
    <property type="molecule type" value="Genomic_DNA"/>
</dbReference>
<feature type="transmembrane region" description="Helical" evidence="2">
    <location>
        <begin position="237"/>
        <end position="259"/>
    </location>
</feature>
<feature type="region of interest" description="Disordered" evidence="1">
    <location>
        <begin position="601"/>
        <end position="636"/>
    </location>
</feature>
<dbReference type="Pfam" id="PF10269">
    <property type="entry name" value="Tmemb_185A"/>
    <property type="match status" value="1"/>
</dbReference>
<feature type="compositionally biased region" description="Basic and acidic residues" evidence="1">
    <location>
        <begin position="470"/>
        <end position="482"/>
    </location>
</feature>
<feature type="transmembrane region" description="Helical" evidence="2">
    <location>
        <begin position="349"/>
        <end position="371"/>
    </location>
</feature>
<dbReference type="InterPro" id="IPR019396">
    <property type="entry name" value="TM_Fragile-X-F-assoc"/>
</dbReference>
<feature type="compositionally biased region" description="Basic and acidic residues" evidence="1">
    <location>
        <begin position="521"/>
        <end position="531"/>
    </location>
</feature>
<evidence type="ECO:0000256" key="1">
    <source>
        <dbReference type="SAM" id="MobiDB-lite"/>
    </source>
</evidence>
<accession>A0AAW3B5G0</accession>
<keyword evidence="2" id="KW-0472">Membrane</keyword>
<feature type="transmembrane region" description="Helical" evidence="2">
    <location>
        <begin position="87"/>
        <end position="110"/>
    </location>
</feature>
<feature type="transmembrane region" description="Helical" evidence="2">
    <location>
        <begin position="308"/>
        <end position="329"/>
    </location>
</feature>
<feature type="compositionally biased region" description="Low complexity" evidence="1">
    <location>
        <begin position="610"/>
        <end position="627"/>
    </location>
</feature>
<evidence type="ECO:0000313" key="4">
    <source>
        <dbReference type="Proteomes" id="UP001501274"/>
    </source>
</evidence>
<reference evidence="3 4" key="1">
    <citation type="submission" date="2024-02" db="EMBL/GenBank/DDBJ databases">
        <title>FIRST GENOME SEQUENCES OF Leishmania (Viannia) shawi, Leishmania (Viannia) lindenbergi AND Leishmania (Viannia) utingensis.</title>
        <authorList>
            <person name="Resadore F."/>
            <person name="Custodio M.G.F."/>
            <person name="Boite M.C."/>
            <person name="Cupolillo E."/>
            <person name="Ferreira G.E.M."/>
        </authorList>
    </citation>
    <scope>NUCLEOTIDE SEQUENCE [LARGE SCALE GENOMIC DNA]</scope>
    <source>
        <strain evidence="3 4">MDAS/BR/1979/M5533</strain>
    </source>
</reference>
<protein>
    <submittedName>
        <fullName evidence="3">Transmembrane Fragile-X-F protein</fullName>
    </submittedName>
</protein>